<organism evidence="1 2">
    <name type="scientific">Stegodyphus mimosarum</name>
    <name type="common">African social velvet spider</name>
    <dbReference type="NCBI Taxonomy" id="407821"/>
    <lineage>
        <taxon>Eukaryota</taxon>
        <taxon>Metazoa</taxon>
        <taxon>Ecdysozoa</taxon>
        <taxon>Arthropoda</taxon>
        <taxon>Chelicerata</taxon>
        <taxon>Arachnida</taxon>
        <taxon>Araneae</taxon>
        <taxon>Araneomorphae</taxon>
        <taxon>Entelegynae</taxon>
        <taxon>Eresoidea</taxon>
        <taxon>Eresidae</taxon>
        <taxon>Stegodyphus</taxon>
    </lineage>
</organism>
<proteinExistence type="predicted"/>
<sequence>MNSELSCNILDYSSADSCSEFSSDEDSISARNFIETDVENPPPPCPQFNFTGSSQMVNFEGVLTEFSTTSEIQMAF</sequence>
<accession>A0A087TJW6</accession>
<gene>
    <name evidence="1" type="ORF">X975_01271</name>
</gene>
<protein>
    <submittedName>
        <fullName evidence="1">Uncharacterized protein</fullName>
    </submittedName>
</protein>
<reference evidence="1 2" key="1">
    <citation type="submission" date="2013-11" db="EMBL/GenBank/DDBJ databases">
        <title>Genome sequencing of Stegodyphus mimosarum.</title>
        <authorList>
            <person name="Bechsgaard J."/>
        </authorList>
    </citation>
    <scope>NUCLEOTIDE SEQUENCE [LARGE SCALE GENOMIC DNA]</scope>
</reference>
<feature type="non-terminal residue" evidence="1">
    <location>
        <position position="76"/>
    </location>
</feature>
<dbReference type="Proteomes" id="UP000054359">
    <property type="component" value="Unassembled WGS sequence"/>
</dbReference>
<name>A0A087TJW6_STEMI</name>
<evidence type="ECO:0000313" key="2">
    <source>
        <dbReference type="Proteomes" id="UP000054359"/>
    </source>
</evidence>
<evidence type="ECO:0000313" key="1">
    <source>
        <dbReference type="EMBL" id="KFM65405.1"/>
    </source>
</evidence>
<dbReference type="EMBL" id="KK115557">
    <property type="protein sequence ID" value="KFM65405.1"/>
    <property type="molecule type" value="Genomic_DNA"/>
</dbReference>
<keyword evidence="2" id="KW-1185">Reference proteome</keyword>
<dbReference type="AlphaFoldDB" id="A0A087TJW6"/>